<sequence length="22" mass="2522">MNTTSAAGRHHTIRQPPLSWME</sequence>
<comment type="caution">
    <text evidence="2">The sequence shown here is derived from an EMBL/GenBank/DDBJ whole genome shotgun (WGS) entry which is preliminary data.</text>
</comment>
<evidence type="ECO:0000256" key="1">
    <source>
        <dbReference type="SAM" id="MobiDB-lite"/>
    </source>
</evidence>
<keyword evidence="3" id="KW-1185">Reference proteome</keyword>
<dbReference type="AlphaFoldDB" id="A0AAD8XYB3"/>
<evidence type="ECO:0000313" key="2">
    <source>
        <dbReference type="EMBL" id="KAK1735541.1"/>
    </source>
</evidence>
<reference evidence="2" key="1">
    <citation type="submission" date="2023-06" db="EMBL/GenBank/DDBJ databases">
        <title>Survivors Of The Sea: Transcriptome response of Skeletonema marinoi to long-term dormancy.</title>
        <authorList>
            <person name="Pinder M.I.M."/>
            <person name="Kourtchenko O."/>
            <person name="Robertson E.K."/>
            <person name="Larsson T."/>
            <person name="Maumus F."/>
            <person name="Osuna-Cruz C.M."/>
            <person name="Vancaester E."/>
            <person name="Stenow R."/>
            <person name="Vandepoele K."/>
            <person name="Ploug H."/>
            <person name="Bruchert V."/>
            <person name="Godhe A."/>
            <person name="Topel M."/>
        </authorList>
    </citation>
    <scope>NUCLEOTIDE SEQUENCE</scope>
    <source>
        <strain evidence="2">R05AC</strain>
    </source>
</reference>
<name>A0AAD8XYB3_9STRA</name>
<gene>
    <name evidence="2" type="ORF">QTG54_013704</name>
</gene>
<accession>A0AAD8XYB3</accession>
<evidence type="ECO:0000313" key="3">
    <source>
        <dbReference type="Proteomes" id="UP001224775"/>
    </source>
</evidence>
<dbReference type="Proteomes" id="UP001224775">
    <property type="component" value="Unassembled WGS sequence"/>
</dbReference>
<dbReference type="EMBL" id="JATAAI010000033">
    <property type="protein sequence ID" value="KAK1735541.1"/>
    <property type="molecule type" value="Genomic_DNA"/>
</dbReference>
<organism evidence="2 3">
    <name type="scientific">Skeletonema marinoi</name>
    <dbReference type="NCBI Taxonomy" id="267567"/>
    <lineage>
        <taxon>Eukaryota</taxon>
        <taxon>Sar</taxon>
        <taxon>Stramenopiles</taxon>
        <taxon>Ochrophyta</taxon>
        <taxon>Bacillariophyta</taxon>
        <taxon>Coscinodiscophyceae</taxon>
        <taxon>Thalassiosirophycidae</taxon>
        <taxon>Thalassiosirales</taxon>
        <taxon>Skeletonemataceae</taxon>
        <taxon>Skeletonema</taxon>
        <taxon>Skeletonema marinoi-dohrnii complex</taxon>
    </lineage>
</organism>
<protein>
    <submittedName>
        <fullName evidence="2">Uncharacterized protein</fullName>
    </submittedName>
</protein>
<proteinExistence type="predicted"/>
<feature type="region of interest" description="Disordered" evidence="1">
    <location>
        <begin position="1"/>
        <end position="22"/>
    </location>
</feature>